<protein>
    <submittedName>
        <fullName evidence="2">DNA primase, DNA primase</fullName>
        <ecNumber evidence="2">2.7.7.-</ecNumber>
    </submittedName>
</protein>
<evidence type="ECO:0000259" key="1">
    <source>
        <dbReference type="PROSITE" id="PS50880"/>
    </source>
</evidence>
<dbReference type="CDD" id="cd03364">
    <property type="entry name" value="TOPRIM_DnaG_primases"/>
    <property type="match status" value="1"/>
</dbReference>
<dbReference type="Gene3D" id="3.90.980.10">
    <property type="entry name" value="DNA primase, catalytic core, N-terminal domain"/>
    <property type="match status" value="1"/>
</dbReference>
<organism evidence="2 3">
    <name type="scientific">Candidatus Wolfebacteria bacterium GW2011_GWC1_43_10</name>
    <dbReference type="NCBI Taxonomy" id="1619011"/>
    <lineage>
        <taxon>Bacteria</taxon>
        <taxon>Candidatus Wolfeibacteriota</taxon>
    </lineage>
</organism>
<dbReference type="PANTHER" id="PTHR30313">
    <property type="entry name" value="DNA PRIMASE"/>
    <property type="match status" value="1"/>
</dbReference>
<dbReference type="InterPro" id="IPR050219">
    <property type="entry name" value="DnaG_primase"/>
</dbReference>
<dbReference type="SMART" id="SM00493">
    <property type="entry name" value="TOPRIM"/>
    <property type="match status" value="1"/>
</dbReference>
<keyword evidence="2" id="KW-0548">Nucleotidyltransferase</keyword>
<dbReference type="Proteomes" id="UP000034810">
    <property type="component" value="Unassembled WGS sequence"/>
</dbReference>
<dbReference type="PROSITE" id="PS50880">
    <property type="entry name" value="TOPRIM"/>
    <property type="match status" value="1"/>
</dbReference>
<proteinExistence type="predicted"/>
<dbReference type="GO" id="GO:0016779">
    <property type="term" value="F:nucleotidyltransferase activity"/>
    <property type="evidence" value="ECO:0007669"/>
    <property type="project" value="UniProtKB-KW"/>
</dbReference>
<dbReference type="SUPFAM" id="SSF56731">
    <property type="entry name" value="DNA primase core"/>
    <property type="match status" value="1"/>
</dbReference>
<feature type="domain" description="Toprim" evidence="1">
    <location>
        <begin position="69"/>
        <end position="150"/>
    </location>
</feature>
<dbReference type="GO" id="GO:0005737">
    <property type="term" value="C:cytoplasm"/>
    <property type="evidence" value="ECO:0007669"/>
    <property type="project" value="TreeGrafter"/>
</dbReference>
<feature type="non-terminal residue" evidence="2">
    <location>
        <position position="1"/>
    </location>
</feature>
<comment type="caution">
    <text evidence="2">The sequence shown here is derived from an EMBL/GenBank/DDBJ whole genome shotgun (WGS) entry which is preliminary data.</text>
</comment>
<dbReference type="InterPro" id="IPR006171">
    <property type="entry name" value="TOPRIM_dom"/>
</dbReference>
<dbReference type="Pfam" id="PF08275">
    <property type="entry name" value="DNAG_N"/>
    <property type="match status" value="1"/>
</dbReference>
<dbReference type="InterPro" id="IPR037068">
    <property type="entry name" value="DNA_primase_core_N_sf"/>
</dbReference>
<dbReference type="PATRIC" id="fig|1619011.3.peg.625"/>
<accession>A0A0G1EFA7</accession>
<dbReference type="Pfam" id="PF13155">
    <property type="entry name" value="Toprim_2"/>
    <property type="match status" value="1"/>
</dbReference>
<evidence type="ECO:0000313" key="2">
    <source>
        <dbReference type="EMBL" id="KKS81711.1"/>
    </source>
</evidence>
<dbReference type="EC" id="2.7.7.-" evidence="2"/>
<dbReference type="GO" id="GO:0006269">
    <property type="term" value="P:DNA replication, synthesis of primer"/>
    <property type="evidence" value="ECO:0007669"/>
    <property type="project" value="TreeGrafter"/>
</dbReference>
<dbReference type="AlphaFoldDB" id="A0A0G1EFA7"/>
<dbReference type="InterPro" id="IPR034151">
    <property type="entry name" value="TOPRIM_DnaG_bac"/>
</dbReference>
<dbReference type="InterPro" id="IPR013264">
    <property type="entry name" value="DNAG_N"/>
</dbReference>
<keyword evidence="2" id="KW-0808">Transferase</keyword>
<reference evidence="2 3" key="1">
    <citation type="journal article" date="2015" name="Nature">
        <title>rRNA introns, odd ribosomes, and small enigmatic genomes across a large radiation of phyla.</title>
        <authorList>
            <person name="Brown C.T."/>
            <person name="Hug L.A."/>
            <person name="Thomas B.C."/>
            <person name="Sharon I."/>
            <person name="Castelle C.J."/>
            <person name="Singh A."/>
            <person name="Wilkins M.J."/>
            <person name="Williams K.H."/>
            <person name="Banfield J.F."/>
        </authorList>
    </citation>
    <scope>NUCLEOTIDE SEQUENCE [LARGE SCALE GENOMIC DNA]</scope>
</reference>
<dbReference type="EMBL" id="LCFA01000017">
    <property type="protein sequence ID" value="KKS81711.1"/>
    <property type="molecule type" value="Genomic_DNA"/>
</dbReference>
<name>A0A0G1EFA7_9BACT</name>
<dbReference type="Gene3D" id="3.40.1360.10">
    <property type="match status" value="1"/>
</dbReference>
<sequence length="389" mass="44660">IYTDRFRGRIIFPLYNNFGKVVGFSGRILPRLENDNTGKYINTSETTIFNKSKILYGFHKSKPFIKKENNCLLIEGQMDFLALWQEDVKNIVAVSGTALTPSHLQTVKRVSDDLIVSFDNDEAGAKATERAIDLAHELDFNVRVFVVPQAKDASEFISRNPGKIKGLIGSENISALQFYLTNIIKDISHPSKAEVRKLLEKTLVLYSPIEQSRWIKEISEKTKMSESVLLEELLMIKKKQGKYSQNAANFPAVQEAENLCRLDNLVLEILVLIFIDKKNLGLVKDYRSYFPDDYLPIIDWLDGKISSQNQPSDLINLLEMKAALKYQGTSQEKISLEISFLLKELKREFFKEKREKILRLIREKEKIGDTETVTKLLREFDEVAKLVDN</sequence>
<dbReference type="PANTHER" id="PTHR30313:SF2">
    <property type="entry name" value="DNA PRIMASE"/>
    <property type="match status" value="1"/>
</dbReference>
<gene>
    <name evidence="2" type="ORF">UV58_C0017G0001</name>
</gene>
<evidence type="ECO:0000313" key="3">
    <source>
        <dbReference type="Proteomes" id="UP000034810"/>
    </source>
</evidence>